<keyword evidence="3" id="KW-1185">Reference proteome</keyword>
<keyword evidence="1" id="KW-0472">Membrane</keyword>
<dbReference type="EMBL" id="NQWI01000014">
    <property type="protein sequence ID" value="PDW04157.1"/>
    <property type="molecule type" value="Genomic_DNA"/>
</dbReference>
<dbReference type="Gene3D" id="1.25.40.10">
    <property type="entry name" value="Tetratricopeptide repeat domain"/>
    <property type="match status" value="3"/>
</dbReference>
<reference evidence="3" key="1">
    <citation type="submission" date="2017-08" db="EMBL/GenBank/DDBJ databases">
        <authorList>
            <person name="Grouzdev D.S."/>
            <person name="Gaisin V.A."/>
            <person name="Rysina M.S."/>
            <person name="Gorlenko V.M."/>
        </authorList>
    </citation>
    <scope>NUCLEOTIDE SEQUENCE [LARGE SCALE GENOMIC DNA]</scope>
    <source>
        <strain evidence="3">Kir15-3F</strain>
    </source>
</reference>
<dbReference type="SUPFAM" id="SSF81901">
    <property type="entry name" value="HCP-like"/>
    <property type="match status" value="1"/>
</dbReference>
<dbReference type="AlphaFoldDB" id="A0A2A6RM78"/>
<keyword evidence="1" id="KW-0812">Transmembrane</keyword>
<proteinExistence type="predicted"/>
<evidence type="ECO:0000313" key="2">
    <source>
        <dbReference type="EMBL" id="PDW04157.1"/>
    </source>
</evidence>
<organism evidence="2 3">
    <name type="scientific">Candidatus Viridilinea mediisalina</name>
    <dbReference type="NCBI Taxonomy" id="2024553"/>
    <lineage>
        <taxon>Bacteria</taxon>
        <taxon>Bacillati</taxon>
        <taxon>Chloroflexota</taxon>
        <taxon>Chloroflexia</taxon>
        <taxon>Chloroflexales</taxon>
        <taxon>Chloroflexineae</taxon>
        <taxon>Oscillochloridaceae</taxon>
        <taxon>Candidatus Viridilinea</taxon>
    </lineage>
</organism>
<dbReference type="SUPFAM" id="SSF48452">
    <property type="entry name" value="TPR-like"/>
    <property type="match status" value="1"/>
</dbReference>
<gene>
    <name evidence="2" type="ORF">CJ255_04830</name>
</gene>
<comment type="caution">
    <text evidence="2">The sequence shown here is derived from an EMBL/GenBank/DDBJ whole genome shotgun (WGS) entry which is preliminary data.</text>
</comment>
<name>A0A2A6RM78_9CHLR</name>
<protein>
    <recommendedName>
        <fullName evidence="4">Tetratricopeptide repeat protein</fullName>
    </recommendedName>
</protein>
<feature type="transmembrane region" description="Helical" evidence="1">
    <location>
        <begin position="6"/>
        <end position="25"/>
    </location>
</feature>
<dbReference type="InterPro" id="IPR011990">
    <property type="entry name" value="TPR-like_helical_dom_sf"/>
</dbReference>
<accession>A0A2A6RM78</accession>
<keyword evidence="1" id="KW-1133">Transmembrane helix</keyword>
<evidence type="ECO:0000256" key="1">
    <source>
        <dbReference type="SAM" id="Phobius"/>
    </source>
</evidence>
<sequence>MHYINWFIRLCCAALVVGAATWLIVQPDPRDELRAADRLFVAGRYHEALGVYLSLAPRLPVAQLRVGMVQTIRGERVPAERALRSSMQRGLVHADYHLALLYLGQALAADGRYALAQHTWQLMEDCRSAAACTYRAHGRLLAGEAAFQQGNDTQAEVWFRAALAEPLPHRWAVVARYRLALLRAAWEADVALDYLTQPIGISGPAQPLLAPLMPMLATTPAQLAAILEAPNEQRWLLLGQLYVAQERFELAEAQFAQVPAESPYGTAAAAYTAYIHWRTGATEQSLARLTDLVVANPEATQPRLLLILVHLSSANEEAARAEIEGLSELGVDEADIEIAWANWYSARREYNLASLAYDRAIAAAPEDRRGEYALLAARFHLATTYELCAVGWPMAEVAARERPDHAEALTLVAAHRYRCGAFADAISAAEAAQVAGPNAEAAYYAGQALAALGSNAEAREALIRAADIAPASVWRERAEDALRYVR</sequence>
<evidence type="ECO:0000313" key="3">
    <source>
        <dbReference type="Proteomes" id="UP000220527"/>
    </source>
</evidence>
<evidence type="ECO:0008006" key="4">
    <source>
        <dbReference type="Google" id="ProtNLM"/>
    </source>
</evidence>
<dbReference type="Proteomes" id="UP000220527">
    <property type="component" value="Unassembled WGS sequence"/>
</dbReference>